<organism evidence="2 3">
    <name type="scientific">Rotaria sordida</name>
    <dbReference type="NCBI Taxonomy" id="392033"/>
    <lineage>
        <taxon>Eukaryota</taxon>
        <taxon>Metazoa</taxon>
        <taxon>Spiralia</taxon>
        <taxon>Gnathifera</taxon>
        <taxon>Rotifera</taxon>
        <taxon>Eurotatoria</taxon>
        <taxon>Bdelloidea</taxon>
        <taxon>Philodinida</taxon>
        <taxon>Philodinidae</taxon>
        <taxon>Rotaria</taxon>
    </lineage>
</organism>
<proteinExistence type="predicted"/>
<comment type="caution">
    <text evidence="2">The sequence shown here is derived from an EMBL/GenBank/DDBJ whole genome shotgun (WGS) entry which is preliminary data.</text>
</comment>
<protein>
    <recommendedName>
        <fullName evidence="1">U-box domain-containing protein</fullName>
    </recommendedName>
</protein>
<dbReference type="Proteomes" id="UP000663864">
    <property type="component" value="Unassembled WGS sequence"/>
</dbReference>
<dbReference type="GO" id="GO:0004842">
    <property type="term" value="F:ubiquitin-protein transferase activity"/>
    <property type="evidence" value="ECO:0007669"/>
    <property type="project" value="InterPro"/>
</dbReference>
<gene>
    <name evidence="2" type="ORF">ZHD862_LOCUS18232</name>
</gene>
<reference evidence="2" key="1">
    <citation type="submission" date="2021-02" db="EMBL/GenBank/DDBJ databases">
        <authorList>
            <person name="Nowell W R."/>
        </authorList>
    </citation>
    <scope>NUCLEOTIDE SEQUENCE</scope>
</reference>
<feature type="domain" description="U-box" evidence="1">
    <location>
        <begin position="1"/>
        <end position="37"/>
    </location>
</feature>
<dbReference type="AlphaFoldDB" id="A0A814PZN5"/>
<evidence type="ECO:0000313" key="2">
    <source>
        <dbReference type="EMBL" id="CAF1113233.1"/>
    </source>
</evidence>
<evidence type="ECO:0000313" key="3">
    <source>
        <dbReference type="Proteomes" id="UP000663864"/>
    </source>
</evidence>
<accession>A0A814PZN5</accession>
<dbReference type="InterPro" id="IPR003613">
    <property type="entry name" value="Ubox_domain"/>
</dbReference>
<dbReference type="PROSITE" id="PS51698">
    <property type="entry name" value="U_BOX"/>
    <property type="match status" value="1"/>
</dbReference>
<sequence length="146" mass="16870">HGTSPLTRQPLQINDLQPDDRLRHLAHQGRNSTVSYNAHNASIILPPLRRLSININARVAPEQTSNLTRITRQDCYIYACINDEQPTIRTLTETKIILSQRGFITTEMIETTYILILTTNVFISTHLFYTHQDQQFFIHVQVCINQ</sequence>
<name>A0A814PZN5_9BILA</name>
<feature type="non-terminal residue" evidence="2">
    <location>
        <position position="1"/>
    </location>
</feature>
<evidence type="ECO:0000259" key="1">
    <source>
        <dbReference type="PROSITE" id="PS51698"/>
    </source>
</evidence>
<dbReference type="GO" id="GO:0016567">
    <property type="term" value="P:protein ubiquitination"/>
    <property type="evidence" value="ECO:0007669"/>
    <property type="project" value="InterPro"/>
</dbReference>
<dbReference type="EMBL" id="CAJNOT010000938">
    <property type="protein sequence ID" value="CAF1113233.1"/>
    <property type="molecule type" value="Genomic_DNA"/>
</dbReference>